<keyword evidence="5" id="KW-1185">Reference proteome</keyword>
<evidence type="ECO:0000256" key="2">
    <source>
        <dbReference type="ARBA" id="ARBA00022801"/>
    </source>
</evidence>
<sequence length="201" mass="22779">MNYLAHLLLSEPDPLARLGNLAGDFLKGADVRSLHSTIQRGIALHRQIDTYTDCHPIVRQSKARVEPPYCRLAGVLVDVFYDHFLAVHWQTYGVGTLEEFVQGVYADLQHYQALLPPSLQWALPFMVTGDWLTAYRQVSGIEMILERMAARSRRSPLLASSICVLHHHYSALEQEFHQFFPALKVYVYNQVAILVAKGSGF</sequence>
<dbReference type="PIRSF" id="PIRSF011489">
    <property type="entry name" value="DUF479"/>
    <property type="match status" value="1"/>
</dbReference>
<dbReference type="EMBL" id="CP053661">
    <property type="protein sequence ID" value="QKD80944.1"/>
    <property type="molecule type" value="Genomic_DNA"/>
</dbReference>
<proteinExistence type="predicted"/>
<keyword evidence="3" id="KW-0443">Lipid metabolism</keyword>
<evidence type="ECO:0000256" key="3">
    <source>
        <dbReference type="ARBA" id="ARBA00023098"/>
    </source>
</evidence>
<dbReference type="Pfam" id="PF04336">
    <property type="entry name" value="ACP_PD"/>
    <property type="match status" value="1"/>
</dbReference>
<dbReference type="RefSeq" id="WP_172353369.1">
    <property type="nucleotide sequence ID" value="NZ_CP053661.1"/>
</dbReference>
<protein>
    <submittedName>
        <fullName evidence="4">DUF479 domain-containing protein</fullName>
    </submittedName>
</protein>
<dbReference type="InterPro" id="IPR007431">
    <property type="entry name" value="ACP_PD"/>
</dbReference>
<keyword evidence="2" id="KW-0378">Hydrolase</keyword>
<dbReference type="GO" id="GO:0006633">
    <property type="term" value="P:fatty acid biosynthetic process"/>
    <property type="evidence" value="ECO:0007669"/>
    <property type="project" value="InterPro"/>
</dbReference>
<organism evidence="4 5">
    <name type="scientific">Thermoleptolyngbya sichuanensis A183</name>
    <dbReference type="NCBI Taxonomy" id="2737172"/>
    <lineage>
        <taxon>Bacteria</taxon>
        <taxon>Bacillati</taxon>
        <taxon>Cyanobacteriota</taxon>
        <taxon>Cyanophyceae</taxon>
        <taxon>Oculatellales</taxon>
        <taxon>Oculatellaceae</taxon>
        <taxon>Thermoleptolyngbya</taxon>
        <taxon>Thermoleptolyngbya sichuanensis</taxon>
    </lineage>
</organism>
<evidence type="ECO:0000313" key="4">
    <source>
        <dbReference type="EMBL" id="QKD80944.1"/>
    </source>
</evidence>
<accession>A0A6M8B2H3</accession>
<dbReference type="PANTHER" id="PTHR38764">
    <property type="entry name" value="ACYL CARRIER PROTEIN PHOSPHODIESTERASE"/>
    <property type="match status" value="1"/>
</dbReference>
<dbReference type="GO" id="GO:0008770">
    <property type="term" value="F:[acyl-carrier-protein] phosphodiesterase activity"/>
    <property type="evidence" value="ECO:0007669"/>
    <property type="project" value="InterPro"/>
</dbReference>
<evidence type="ECO:0000256" key="1">
    <source>
        <dbReference type="ARBA" id="ARBA00022516"/>
    </source>
</evidence>
<evidence type="ECO:0000313" key="5">
    <source>
        <dbReference type="Proteomes" id="UP000505210"/>
    </source>
</evidence>
<dbReference type="AlphaFoldDB" id="A0A6M8B2H3"/>
<gene>
    <name evidence="4" type="ORF">HPC62_01070</name>
</gene>
<dbReference type="PANTHER" id="PTHR38764:SF1">
    <property type="entry name" value="ACYL CARRIER PROTEIN PHOSPHODIESTERASE"/>
    <property type="match status" value="1"/>
</dbReference>
<dbReference type="Proteomes" id="UP000505210">
    <property type="component" value="Chromosome"/>
</dbReference>
<dbReference type="KEGG" id="theu:HPC62_01070"/>
<name>A0A6M8B2H3_9CYAN</name>
<reference evidence="4 5" key="1">
    <citation type="submission" date="2020-05" db="EMBL/GenBank/DDBJ databases">
        <title>Complete genome sequence of of a novel Thermoleptolyngbya strain isolated from hot springs of Ganzi, Sichuan China.</title>
        <authorList>
            <person name="Tang J."/>
            <person name="Daroch M."/>
            <person name="Li L."/>
            <person name="Waleron K."/>
            <person name="Waleron M."/>
            <person name="Waleron M."/>
        </authorList>
    </citation>
    <scope>NUCLEOTIDE SEQUENCE [LARGE SCALE GENOMIC DNA]</scope>
    <source>
        <strain evidence="4 5">PKUAC-SCTA183</strain>
    </source>
</reference>
<keyword evidence="1" id="KW-0444">Lipid biosynthesis</keyword>